<dbReference type="RefSeq" id="WP_344595575.1">
    <property type="nucleotide sequence ID" value="NZ_BAAASO010000028.1"/>
</dbReference>
<accession>A0A4D4KQ29</accession>
<evidence type="ECO:0008006" key="3">
    <source>
        <dbReference type="Google" id="ProtNLM"/>
    </source>
</evidence>
<dbReference type="EMBL" id="BJHW01000001">
    <property type="protein sequence ID" value="GDY50294.1"/>
    <property type="molecule type" value="Genomic_DNA"/>
</dbReference>
<proteinExistence type="predicted"/>
<gene>
    <name evidence="1" type="ORF">SVIO_009170</name>
</gene>
<evidence type="ECO:0000313" key="1">
    <source>
        <dbReference type="EMBL" id="GDY50294.1"/>
    </source>
</evidence>
<sequence>MAEFPTTVAAAKAAYEHGMPTVMGAPNVLRGNSHNGNASGRELVGRGLVTALASDYLPSGLLSAALLLAEEGLAPLPAAVGLVTGGAAAVAGLPDRGRLEEGLRANAASGVPLSAFAGVIAVDGVPTEALTSWLDTGRCWHTVAGQPSRTARAAVRSWTARR</sequence>
<comment type="caution">
    <text evidence="1">The sequence shown here is derived from an EMBL/GenBank/DDBJ whole genome shotgun (WGS) entry which is preliminary data.</text>
</comment>
<dbReference type="AlphaFoldDB" id="A0A4D4KQ29"/>
<protein>
    <recommendedName>
        <fullName evidence="3">Amidohydrolase 3 domain-containing protein</fullName>
    </recommendedName>
</protein>
<keyword evidence="2" id="KW-1185">Reference proteome</keyword>
<reference evidence="1 2" key="1">
    <citation type="journal article" date="2020" name="Int. J. Syst. Evol. Microbiol.">
        <title>Reclassification of Streptomyces castelarensis and Streptomyces sporoclivatus as later heterotypic synonyms of Streptomyces antimycoticus.</title>
        <authorList>
            <person name="Komaki H."/>
            <person name="Tamura T."/>
        </authorList>
    </citation>
    <scope>NUCLEOTIDE SEQUENCE [LARGE SCALE GENOMIC DNA]</scope>
    <source>
        <strain evidence="1 2">NBRC 13459</strain>
    </source>
</reference>
<organism evidence="1 2">
    <name type="scientific">Streptomyces violaceusniger</name>
    <dbReference type="NCBI Taxonomy" id="68280"/>
    <lineage>
        <taxon>Bacteria</taxon>
        <taxon>Bacillati</taxon>
        <taxon>Actinomycetota</taxon>
        <taxon>Actinomycetes</taxon>
        <taxon>Kitasatosporales</taxon>
        <taxon>Streptomycetaceae</taxon>
        <taxon>Streptomyces</taxon>
        <taxon>Streptomyces violaceusniger group</taxon>
    </lineage>
</organism>
<evidence type="ECO:0000313" key="2">
    <source>
        <dbReference type="Proteomes" id="UP000301309"/>
    </source>
</evidence>
<dbReference type="Proteomes" id="UP000301309">
    <property type="component" value="Unassembled WGS sequence"/>
</dbReference>
<name>A0A4D4KQ29_STRVO</name>